<protein>
    <submittedName>
        <fullName evidence="1">Uncharacterized protein</fullName>
    </submittedName>
</protein>
<evidence type="ECO:0000313" key="2">
    <source>
        <dbReference type="Proteomes" id="UP000811545"/>
    </source>
</evidence>
<proteinExistence type="predicted"/>
<organism evidence="1 2">
    <name type="scientific">Psychracetigena formicireducens</name>
    <dbReference type="NCBI Taxonomy" id="2986056"/>
    <lineage>
        <taxon>Bacteria</taxon>
        <taxon>Bacillati</taxon>
        <taxon>Candidatus Lithacetigenota</taxon>
        <taxon>Candidatus Psychracetigena</taxon>
    </lineage>
</organism>
<dbReference type="EMBL" id="QLTW01000320">
    <property type="protein sequence ID" value="MBT9146109.1"/>
    <property type="molecule type" value="Genomic_DNA"/>
</dbReference>
<accession>A0A9E2BNA0</accession>
<sequence>MSQENTDKLTELLRDRYMYGQRIPSEAVRVYRDLTYITLIAQFDTAVQNLADIGLQMVAQDYMPVFDAIVRTLTGRKLVHMKDYGLQDYITYELIGKGITSKYLDKSLRLSAFTTIDVFSKNVALNAAIIKARKQAKTLKGLSELEAKWGEVLPQKDFEQFIDDLRSDKITDLVHNMAFAELARTQPISKLEMTPFALRNPNVRALYILKSFPIKQLDFARIEVYNNIKAGNVSKGVKKAFDIVVAMSLAGIPISSIRNYLLGRDTDVDFTDFTDNIMKVYGLSNFFRDRFMGVSKEEAAKRRLEGDIHARPMKPDPIPAVLGLVIPPYKLFTDLYNADPSIIRYLPPIGRIIHSRQREAEKELAAQGESR</sequence>
<gene>
    <name evidence="1" type="ORF">DDT42_01989</name>
</gene>
<dbReference type="Proteomes" id="UP000811545">
    <property type="component" value="Unassembled WGS sequence"/>
</dbReference>
<dbReference type="AlphaFoldDB" id="A0A9E2BNA0"/>
<comment type="caution">
    <text evidence="1">The sequence shown here is derived from an EMBL/GenBank/DDBJ whole genome shotgun (WGS) entry which is preliminary data.</text>
</comment>
<evidence type="ECO:0000313" key="1">
    <source>
        <dbReference type="EMBL" id="MBT9146109.1"/>
    </source>
</evidence>
<reference evidence="1 2" key="1">
    <citation type="journal article" date="2021" name="bioRxiv">
        <title>Unique metabolic strategies in Hadean analogues reveal hints for primordial physiology.</title>
        <authorList>
            <person name="Nobu M.K."/>
            <person name="Nakai R."/>
            <person name="Tamazawa S."/>
            <person name="Mori H."/>
            <person name="Toyoda A."/>
            <person name="Ijiri A."/>
            <person name="Suzuki S."/>
            <person name="Kurokawa K."/>
            <person name="Kamagata Y."/>
            <person name="Tamaki H."/>
        </authorList>
    </citation>
    <scope>NUCLEOTIDE SEQUENCE [LARGE SCALE GENOMIC DNA]</scope>
    <source>
        <strain evidence="1">BS525</strain>
    </source>
</reference>
<name>A0A9E2BNA0_PSYF1</name>